<evidence type="ECO:0000259" key="7">
    <source>
        <dbReference type="SMART" id="SM00833"/>
    </source>
</evidence>
<protein>
    <submittedName>
        <fullName evidence="8">GTP-binding protein</fullName>
    </submittedName>
</protein>
<dbReference type="InterPro" id="IPR011629">
    <property type="entry name" value="CobW-like_C"/>
</dbReference>
<dbReference type="Gene3D" id="3.30.1220.10">
    <property type="entry name" value="CobW-like, C-terminal domain"/>
    <property type="match status" value="1"/>
</dbReference>
<feature type="region of interest" description="Disordered" evidence="6">
    <location>
        <begin position="365"/>
        <end position="386"/>
    </location>
</feature>
<feature type="compositionally biased region" description="Basic and acidic residues" evidence="6">
    <location>
        <begin position="239"/>
        <end position="262"/>
    </location>
</feature>
<evidence type="ECO:0000256" key="6">
    <source>
        <dbReference type="SAM" id="MobiDB-lite"/>
    </source>
</evidence>
<dbReference type="RefSeq" id="WP_220578350.1">
    <property type="nucleotide sequence ID" value="NZ_RKLT01000001.1"/>
</dbReference>
<dbReference type="InterPro" id="IPR027417">
    <property type="entry name" value="P-loop_NTPase"/>
</dbReference>
<dbReference type="InterPro" id="IPR036627">
    <property type="entry name" value="CobW-likC_sf"/>
</dbReference>
<keyword evidence="2" id="KW-0378">Hydrolase</keyword>
<gene>
    <name evidence="8" type="ORF">EGH23_01955</name>
</gene>
<evidence type="ECO:0000313" key="8">
    <source>
        <dbReference type="EMBL" id="MBX0293643.1"/>
    </source>
</evidence>
<dbReference type="SUPFAM" id="SSF90002">
    <property type="entry name" value="Hypothetical protein YjiA, C-terminal domain"/>
    <property type="match status" value="1"/>
</dbReference>
<feature type="domain" description="CobW C-terminal" evidence="7">
    <location>
        <begin position="271"/>
        <end position="361"/>
    </location>
</feature>
<dbReference type="Proteomes" id="UP001430455">
    <property type="component" value="Unassembled WGS sequence"/>
</dbReference>
<dbReference type="AlphaFoldDB" id="A0AAW4P7B5"/>
<evidence type="ECO:0000256" key="1">
    <source>
        <dbReference type="ARBA" id="ARBA00022741"/>
    </source>
</evidence>
<dbReference type="CDD" id="cd03112">
    <property type="entry name" value="CobW-like"/>
    <property type="match status" value="1"/>
</dbReference>
<evidence type="ECO:0000256" key="5">
    <source>
        <dbReference type="ARBA" id="ARBA00049117"/>
    </source>
</evidence>
<comment type="catalytic activity">
    <reaction evidence="5">
        <text>GTP + H2O = GDP + phosphate + H(+)</text>
        <dbReference type="Rhea" id="RHEA:19669"/>
        <dbReference type="ChEBI" id="CHEBI:15377"/>
        <dbReference type="ChEBI" id="CHEBI:15378"/>
        <dbReference type="ChEBI" id="CHEBI:37565"/>
        <dbReference type="ChEBI" id="CHEBI:43474"/>
        <dbReference type="ChEBI" id="CHEBI:58189"/>
    </reaction>
    <physiologicalReaction direction="left-to-right" evidence="5">
        <dbReference type="Rhea" id="RHEA:19670"/>
    </physiologicalReaction>
</comment>
<dbReference type="InterPro" id="IPR051927">
    <property type="entry name" value="Zn_Chap_cDPG_Synth"/>
</dbReference>
<keyword evidence="1" id="KW-0547">Nucleotide-binding</keyword>
<feature type="region of interest" description="Disordered" evidence="6">
    <location>
        <begin position="239"/>
        <end position="264"/>
    </location>
</feature>
<sequence>MAIDQADSVPITVVSGPLGAGKTTLVNRLLSNPGDRRIAVVVNDMGEVNVDAELLAEETGEGIVDLSNGCICCRLQDDLVTEVTRLAEERSFDYLVVEASGISEPIPIARTLSVGTDEATLPEKFRLDTTVSVVDAYGFWKAFDADESLPDAAPDPERPLTEVLVDQIEFCDVLLLNKCDMVPDDELDAVEAAIRELQPRATLYRTTYSEVDPSAVLGTGLFDFESARREQGWKRALAEDGHAGGHDESGHESHGHGHDRDGQSAAAAHGVESFVYRRERPFHAERFDAWLDDWDGSVVRAKGFAWVASRPETVLGVSQAGPSVQAGPIGEWGEDDPATRLVFIGREMDEAGIAAGLDDCLATDAERAAGAEGEGAAADDPFPREG</sequence>
<comment type="caution">
    <text evidence="8">The sequence shown here is derived from an EMBL/GenBank/DDBJ whole genome shotgun (WGS) entry which is preliminary data.</text>
</comment>
<proteinExistence type="inferred from homology"/>
<accession>A0AAW4P7B5</accession>
<dbReference type="Pfam" id="PF07683">
    <property type="entry name" value="CobW_C"/>
    <property type="match status" value="1"/>
</dbReference>
<reference evidence="8 9" key="1">
    <citation type="submission" date="2021-06" db="EMBL/GenBank/DDBJ databases">
        <title>Halomicroarcula sp. a new haloarchaeum isolated from saline soil.</title>
        <authorList>
            <person name="Duran-Viseras A."/>
            <person name="Sanchez-Porro C."/>
            <person name="Ventosa A."/>
        </authorList>
    </citation>
    <scope>NUCLEOTIDE SEQUENCE [LARGE SCALE GENOMIC DNA]</scope>
    <source>
        <strain evidence="8 9">F27</strain>
    </source>
</reference>
<evidence type="ECO:0000256" key="4">
    <source>
        <dbReference type="ARBA" id="ARBA00034320"/>
    </source>
</evidence>
<organism evidence="8 9">
    <name type="scientific">Haloarcula nitratireducens</name>
    <dbReference type="NCBI Taxonomy" id="2487749"/>
    <lineage>
        <taxon>Archaea</taxon>
        <taxon>Methanobacteriati</taxon>
        <taxon>Methanobacteriota</taxon>
        <taxon>Stenosarchaea group</taxon>
        <taxon>Halobacteria</taxon>
        <taxon>Halobacteriales</taxon>
        <taxon>Haloarculaceae</taxon>
        <taxon>Haloarcula</taxon>
    </lineage>
</organism>
<dbReference type="GO" id="GO:0016787">
    <property type="term" value="F:hydrolase activity"/>
    <property type="evidence" value="ECO:0007669"/>
    <property type="project" value="UniProtKB-KW"/>
</dbReference>
<comment type="similarity">
    <text evidence="4">Belongs to the SIMIBI class G3E GTPase family. ZNG1 subfamily.</text>
</comment>
<dbReference type="PANTHER" id="PTHR43603">
    <property type="entry name" value="COBW DOMAIN-CONTAINING PROTEIN DDB_G0274527"/>
    <property type="match status" value="1"/>
</dbReference>
<dbReference type="Gene3D" id="3.40.50.300">
    <property type="entry name" value="P-loop containing nucleotide triphosphate hydrolases"/>
    <property type="match status" value="1"/>
</dbReference>
<keyword evidence="9" id="KW-1185">Reference proteome</keyword>
<dbReference type="SUPFAM" id="SSF52540">
    <property type="entry name" value="P-loop containing nucleoside triphosphate hydrolases"/>
    <property type="match status" value="1"/>
</dbReference>
<feature type="compositionally biased region" description="Low complexity" evidence="6">
    <location>
        <begin position="370"/>
        <end position="380"/>
    </location>
</feature>
<name>A0AAW4P7B5_9EURY</name>
<dbReference type="SMART" id="SM00833">
    <property type="entry name" value="CobW_C"/>
    <property type="match status" value="1"/>
</dbReference>
<dbReference type="PANTHER" id="PTHR43603:SF1">
    <property type="entry name" value="ZINC-REGULATED GTPASE METALLOPROTEIN ACTIVATOR 1"/>
    <property type="match status" value="1"/>
</dbReference>
<evidence type="ECO:0000256" key="3">
    <source>
        <dbReference type="ARBA" id="ARBA00023186"/>
    </source>
</evidence>
<dbReference type="InterPro" id="IPR003495">
    <property type="entry name" value="CobW/HypB/UreG_nucleotide-bd"/>
</dbReference>
<dbReference type="GO" id="GO:0000166">
    <property type="term" value="F:nucleotide binding"/>
    <property type="evidence" value="ECO:0007669"/>
    <property type="project" value="UniProtKB-KW"/>
</dbReference>
<keyword evidence="3" id="KW-0143">Chaperone</keyword>
<evidence type="ECO:0000256" key="2">
    <source>
        <dbReference type="ARBA" id="ARBA00022801"/>
    </source>
</evidence>
<dbReference type="EMBL" id="RKLT01000001">
    <property type="protein sequence ID" value="MBX0293643.1"/>
    <property type="molecule type" value="Genomic_DNA"/>
</dbReference>
<evidence type="ECO:0000313" key="9">
    <source>
        <dbReference type="Proteomes" id="UP001430455"/>
    </source>
</evidence>
<dbReference type="Pfam" id="PF02492">
    <property type="entry name" value="cobW"/>
    <property type="match status" value="1"/>
</dbReference>